<feature type="transmembrane region" description="Helical" evidence="9">
    <location>
        <begin position="62"/>
        <end position="86"/>
    </location>
</feature>
<dbReference type="InterPro" id="IPR036318">
    <property type="entry name" value="FAD-bd_PCMH-like_sf"/>
</dbReference>
<accession>A0A3B1BLJ7</accession>
<evidence type="ECO:0000256" key="6">
    <source>
        <dbReference type="ARBA" id="ARBA00022989"/>
    </source>
</evidence>
<dbReference type="InterPro" id="IPR044751">
    <property type="entry name" value="Ion_transp-like_CBS"/>
</dbReference>
<dbReference type="InterPro" id="IPR000644">
    <property type="entry name" value="CBS_dom"/>
</dbReference>
<evidence type="ECO:0000256" key="8">
    <source>
        <dbReference type="ARBA" id="ARBA00023136"/>
    </source>
</evidence>
<comment type="subcellular location">
    <subcellularLocation>
        <location evidence="1">Cell membrane</location>
        <topology evidence="1">Multi-pass membrane protein</topology>
    </subcellularLocation>
</comment>
<feature type="domain" description="CNNM transmembrane" evidence="11">
    <location>
        <begin position="2"/>
        <end position="191"/>
    </location>
</feature>
<dbReference type="Pfam" id="PF03471">
    <property type="entry name" value="CorC_HlyC"/>
    <property type="match status" value="1"/>
</dbReference>
<dbReference type="InterPro" id="IPR005170">
    <property type="entry name" value="Transptr-assoc_dom"/>
</dbReference>
<evidence type="ECO:0000256" key="4">
    <source>
        <dbReference type="ARBA" id="ARBA00022692"/>
    </source>
</evidence>
<dbReference type="Gene3D" id="3.10.580.10">
    <property type="entry name" value="CBS-domain"/>
    <property type="match status" value="1"/>
</dbReference>
<dbReference type="InterPro" id="IPR016169">
    <property type="entry name" value="FAD-bd_PCMH_sub2"/>
</dbReference>
<dbReference type="NCBIfam" id="NF008604">
    <property type="entry name" value="PRK11573.1"/>
    <property type="match status" value="1"/>
</dbReference>
<dbReference type="SMART" id="SM01091">
    <property type="entry name" value="CorC_HlyC"/>
    <property type="match status" value="1"/>
</dbReference>
<comment type="similarity">
    <text evidence="2">Belongs to the UPF0053 family.</text>
</comment>
<dbReference type="PROSITE" id="PS51371">
    <property type="entry name" value="CBS"/>
    <property type="match status" value="2"/>
</dbReference>
<keyword evidence="3" id="KW-1003">Cell membrane</keyword>
<name>A0A3B1BLJ7_9ZZZZ</name>
<keyword evidence="8 9" id="KW-0472">Membrane</keyword>
<keyword evidence="4 9" id="KW-0812">Transmembrane</keyword>
<feature type="domain" description="CBS" evidence="10">
    <location>
        <begin position="208"/>
        <end position="268"/>
    </location>
</feature>
<evidence type="ECO:0000259" key="10">
    <source>
        <dbReference type="PROSITE" id="PS51371"/>
    </source>
</evidence>
<dbReference type="PROSITE" id="PS51846">
    <property type="entry name" value="CNNM"/>
    <property type="match status" value="1"/>
</dbReference>
<keyword evidence="6 9" id="KW-1133">Transmembrane helix</keyword>
<evidence type="ECO:0000256" key="5">
    <source>
        <dbReference type="ARBA" id="ARBA00022737"/>
    </source>
</evidence>
<dbReference type="SUPFAM" id="SSF54631">
    <property type="entry name" value="CBS-domain pair"/>
    <property type="match status" value="1"/>
</dbReference>
<evidence type="ECO:0000259" key="11">
    <source>
        <dbReference type="PROSITE" id="PS51846"/>
    </source>
</evidence>
<evidence type="ECO:0000256" key="7">
    <source>
        <dbReference type="ARBA" id="ARBA00023122"/>
    </source>
</evidence>
<organism evidence="12">
    <name type="scientific">hydrothermal vent metagenome</name>
    <dbReference type="NCBI Taxonomy" id="652676"/>
    <lineage>
        <taxon>unclassified sequences</taxon>
        <taxon>metagenomes</taxon>
        <taxon>ecological metagenomes</taxon>
    </lineage>
</organism>
<dbReference type="Pfam" id="PF01595">
    <property type="entry name" value="CNNM"/>
    <property type="match status" value="1"/>
</dbReference>
<feature type="domain" description="CBS" evidence="10">
    <location>
        <begin position="274"/>
        <end position="330"/>
    </location>
</feature>
<evidence type="ECO:0000256" key="9">
    <source>
        <dbReference type="SAM" id="Phobius"/>
    </source>
</evidence>
<evidence type="ECO:0000256" key="3">
    <source>
        <dbReference type="ARBA" id="ARBA00022475"/>
    </source>
</evidence>
<dbReference type="SUPFAM" id="SSF56176">
    <property type="entry name" value="FAD-binding/transporter-associated domain-like"/>
    <property type="match status" value="1"/>
</dbReference>
<feature type="transmembrane region" description="Helical" evidence="9">
    <location>
        <begin position="92"/>
        <end position="112"/>
    </location>
</feature>
<evidence type="ECO:0000256" key="2">
    <source>
        <dbReference type="ARBA" id="ARBA00006337"/>
    </source>
</evidence>
<keyword evidence="7" id="KW-0129">CBS domain</keyword>
<evidence type="ECO:0000256" key="1">
    <source>
        <dbReference type="ARBA" id="ARBA00004651"/>
    </source>
</evidence>
<evidence type="ECO:0000313" key="12">
    <source>
        <dbReference type="EMBL" id="VAX13043.1"/>
    </source>
</evidence>
<feature type="transmembrane region" description="Helical" evidence="9">
    <location>
        <begin position="6"/>
        <end position="25"/>
    </location>
</feature>
<dbReference type="InterPro" id="IPR002550">
    <property type="entry name" value="CNNM"/>
</dbReference>
<keyword evidence="5" id="KW-0677">Repeat</keyword>
<dbReference type="EMBL" id="UOFZ01000088">
    <property type="protein sequence ID" value="VAX13043.1"/>
    <property type="molecule type" value="Genomic_DNA"/>
</dbReference>
<dbReference type="FunFam" id="3.10.580.10:FF:000002">
    <property type="entry name" value="Magnesium/cobalt efflux protein CorC"/>
    <property type="match status" value="1"/>
</dbReference>
<gene>
    <name evidence="12" type="ORF">MNBD_GAMMA24-837</name>
</gene>
<feature type="transmembrane region" description="Helical" evidence="9">
    <location>
        <begin position="124"/>
        <end position="146"/>
    </location>
</feature>
<dbReference type="GO" id="GO:0050660">
    <property type="term" value="F:flavin adenine dinucleotide binding"/>
    <property type="evidence" value="ECO:0007669"/>
    <property type="project" value="InterPro"/>
</dbReference>
<dbReference type="CDD" id="cd04590">
    <property type="entry name" value="CBS_pair_CorC_HlyC_assoc"/>
    <property type="match status" value="1"/>
</dbReference>
<dbReference type="AlphaFoldDB" id="A0A3B1BLJ7"/>
<dbReference type="PANTHER" id="PTHR22777">
    <property type="entry name" value="HEMOLYSIN-RELATED"/>
    <property type="match status" value="1"/>
</dbReference>
<sequence>MDHIPLSFLIGILVFLIIVSGFFSGSETGLMSLNRYRLRNLVNKKHRGATLAQKLLDSPERLIGLILLGNNAVNILASAIATIIGLRLMGEAGIAVATIVLTVIILVFAEVTPKTLAALHPERYALPASFLLTLLLKLFYPVVWFINQITNLLLRLLGIPKQARNITRLSRDELRIVVNEAGSMIPRRHQEMLLGILDLEQISIDEIMIPRNEIVGIDLEDDWETVVKQLSESQHTRLPVYEGDIDHIVGMLHLRNALALFNQKSFDVDDLHKIIRDAYYVPAGTPLNTQLLNFQKEKRRIALVVNEYGDIQGLITLEDILEEIVGEFTTDPAASSKDIYQQEDGSYLINGSITIRELNKALGWNLSAEGPKTLNGVILEYLEQIPDPGTSLMLEQYPIEITQSNINVVKTIRYNPAWNAKQQVDKEENKQIEPQTD</sequence>
<dbReference type="PANTHER" id="PTHR22777:SF32">
    <property type="entry name" value="UPF0053 INNER MEMBRANE PROTEIN YFJD"/>
    <property type="match status" value="1"/>
</dbReference>
<dbReference type="InterPro" id="IPR046342">
    <property type="entry name" value="CBS_dom_sf"/>
</dbReference>
<proteinExistence type="inferred from homology"/>
<dbReference type="Pfam" id="PF00571">
    <property type="entry name" value="CBS"/>
    <property type="match status" value="2"/>
</dbReference>
<dbReference type="Gene3D" id="3.30.465.10">
    <property type="match status" value="1"/>
</dbReference>
<dbReference type="GO" id="GO:0005886">
    <property type="term" value="C:plasma membrane"/>
    <property type="evidence" value="ECO:0007669"/>
    <property type="project" value="UniProtKB-SubCell"/>
</dbReference>
<protein>
    <submittedName>
        <fullName evidence="12">Membrane protein YfjD</fullName>
    </submittedName>
</protein>
<reference evidence="12" key="1">
    <citation type="submission" date="2018-06" db="EMBL/GenBank/DDBJ databases">
        <authorList>
            <person name="Zhirakovskaya E."/>
        </authorList>
    </citation>
    <scope>NUCLEOTIDE SEQUENCE</scope>
</reference>